<dbReference type="EMBL" id="BJZO01000040">
    <property type="protein sequence ID" value="GEO81551.1"/>
    <property type="molecule type" value="Genomic_DNA"/>
</dbReference>
<dbReference type="Gene3D" id="3.30.565.10">
    <property type="entry name" value="Histidine kinase-like ATPase, C-terminal domain"/>
    <property type="match status" value="1"/>
</dbReference>
<proteinExistence type="predicted"/>
<dbReference type="AlphaFoldDB" id="A0A512H7Y4"/>
<comment type="caution">
    <text evidence="3">The sequence shown here is derived from an EMBL/GenBank/DDBJ whole genome shotgun (WGS) entry which is preliminary data.</text>
</comment>
<keyword evidence="2" id="KW-1133">Transmembrane helix</keyword>
<evidence type="ECO:0000313" key="4">
    <source>
        <dbReference type="Proteomes" id="UP000321567"/>
    </source>
</evidence>
<reference evidence="3 4" key="1">
    <citation type="submission" date="2019-07" db="EMBL/GenBank/DDBJ databases">
        <title>Whole genome shotgun sequence of Rhodospirillum oryzae NBRC 107573.</title>
        <authorList>
            <person name="Hosoyama A."/>
            <person name="Uohara A."/>
            <person name="Ohji S."/>
            <person name="Ichikawa N."/>
        </authorList>
    </citation>
    <scope>NUCLEOTIDE SEQUENCE [LARGE SCALE GENOMIC DNA]</scope>
    <source>
        <strain evidence="3 4">NBRC 107573</strain>
    </source>
</reference>
<feature type="transmembrane region" description="Helical" evidence="2">
    <location>
        <begin position="12"/>
        <end position="31"/>
    </location>
</feature>
<feature type="region of interest" description="Disordered" evidence="1">
    <location>
        <begin position="207"/>
        <end position="268"/>
    </location>
</feature>
<feature type="compositionally biased region" description="Pro residues" evidence="1">
    <location>
        <begin position="249"/>
        <end position="262"/>
    </location>
</feature>
<evidence type="ECO:0008006" key="5">
    <source>
        <dbReference type="Google" id="ProtNLM"/>
    </source>
</evidence>
<dbReference type="RefSeq" id="WP_170245031.1">
    <property type="nucleotide sequence ID" value="NZ_BJZO01000040.1"/>
</dbReference>
<dbReference type="InterPro" id="IPR036890">
    <property type="entry name" value="HATPase_C_sf"/>
</dbReference>
<name>A0A512H7Y4_9PROT</name>
<organism evidence="3 4">
    <name type="scientific">Pararhodospirillum oryzae</name>
    <dbReference type="NCBI Taxonomy" id="478448"/>
    <lineage>
        <taxon>Bacteria</taxon>
        <taxon>Pseudomonadati</taxon>
        <taxon>Pseudomonadota</taxon>
        <taxon>Alphaproteobacteria</taxon>
        <taxon>Rhodospirillales</taxon>
        <taxon>Rhodospirillaceae</taxon>
        <taxon>Pararhodospirillum</taxon>
    </lineage>
</organism>
<accession>A0A512H7Y4</accession>
<evidence type="ECO:0000256" key="1">
    <source>
        <dbReference type="SAM" id="MobiDB-lite"/>
    </source>
</evidence>
<protein>
    <recommendedName>
        <fullName evidence="5">Histidine kinase/HSP90-like ATPase domain-containing protein</fullName>
    </recommendedName>
</protein>
<keyword evidence="2" id="KW-0472">Membrane</keyword>
<evidence type="ECO:0000313" key="3">
    <source>
        <dbReference type="EMBL" id="GEO81551.1"/>
    </source>
</evidence>
<evidence type="ECO:0000256" key="2">
    <source>
        <dbReference type="SAM" id="Phobius"/>
    </source>
</evidence>
<feature type="compositionally biased region" description="Low complexity" evidence="1">
    <location>
        <begin position="207"/>
        <end position="241"/>
    </location>
</feature>
<keyword evidence="4" id="KW-1185">Reference proteome</keyword>
<sequence length="393" mass="40307">MTDLRETGQAGLIVLGAGAIVAVDALVIWAIPATGVWPPLVAVGVVATLVLGLLTGLAARLAGQATTARREARRRTRALALQTRIRTAVMDAFDQPLALTSAQGRRLAINRAYGALPDALHAAVTEALTQPAPVSGPDTTVDEFAAGTEGRILAWTADDGRTRRTRLVRHPIASGLGLIRLEEEGALAPAPAPAPVAPAPAARLSVSASRARVPSPDAPRAPALPASPAESPKPAESAALPPDDDDVPVPVPVPPPSPPRRPAAPEGPLDANEVLASALEALADRIHETGADIRSGVLPMVVCARPWLEDLLQTLVGTALHAAVPDRPLRISIGGRVEEGNAILTVEDNGNGTGAETLGDDRRGRLLSVKSSLGVGTTVTVTLPAASGPRPLS</sequence>
<dbReference type="SUPFAM" id="SSF55874">
    <property type="entry name" value="ATPase domain of HSP90 chaperone/DNA topoisomerase II/histidine kinase"/>
    <property type="match status" value="1"/>
</dbReference>
<feature type="transmembrane region" description="Helical" evidence="2">
    <location>
        <begin position="37"/>
        <end position="63"/>
    </location>
</feature>
<dbReference type="Proteomes" id="UP000321567">
    <property type="component" value="Unassembled WGS sequence"/>
</dbReference>
<gene>
    <name evidence="3" type="ORF">ROR02_16820</name>
</gene>
<keyword evidence="2" id="KW-0812">Transmembrane</keyword>